<dbReference type="EMBL" id="FNHI01000040">
    <property type="protein sequence ID" value="SDN77708.1"/>
    <property type="molecule type" value="Genomic_DNA"/>
</dbReference>
<organism evidence="2 3">
    <name type="scientific">Streptomyces wuyuanensis</name>
    <dbReference type="NCBI Taxonomy" id="1196353"/>
    <lineage>
        <taxon>Bacteria</taxon>
        <taxon>Bacillati</taxon>
        <taxon>Actinomycetota</taxon>
        <taxon>Actinomycetes</taxon>
        <taxon>Kitasatosporales</taxon>
        <taxon>Streptomycetaceae</taxon>
        <taxon>Streptomyces</taxon>
    </lineage>
</organism>
<sequence>MLTPRIPVNPLPTGSTIPLDETTVIHPVVVEHPAPASPCGCQHHTPAFAAVQPPAPKVARFTPGQLAALVGGGAAVALVVGAVLVSMLLAVAITGASVAVCAVVLRSLLNDTRRPLR</sequence>
<reference evidence="3" key="1">
    <citation type="submission" date="2016-10" db="EMBL/GenBank/DDBJ databases">
        <authorList>
            <person name="Varghese N."/>
            <person name="Submissions S."/>
        </authorList>
    </citation>
    <scope>NUCLEOTIDE SEQUENCE [LARGE SCALE GENOMIC DNA]</scope>
    <source>
        <strain evidence="3">CGMCC 4.7042</strain>
    </source>
</reference>
<keyword evidence="3" id="KW-1185">Reference proteome</keyword>
<dbReference type="AlphaFoldDB" id="A0A1H0E5W7"/>
<dbReference type="RefSeq" id="WP_093662471.1">
    <property type="nucleotide sequence ID" value="NZ_FNHI01000040.1"/>
</dbReference>
<keyword evidence="1" id="KW-1133">Transmembrane helix</keyword>
<evidence type="ECO:0000256" key="1">
    <source>
        <dbReference type="SAM" id="Phobius"/>
    </source>
</evidence>
<gene>
    <name evidence="2" type="ORF">SAMN05444921_1409</name>
</gene>
<protein>
    <recommendedName>
        <fullName evidence="4">SpdD-like protein</fullName>
    </recommendedName>
</protein>
<evidence type="ECO:0000313" key="3">
    <source>
        <dbReference type="Proteomes" id="UP000199063"/>
    </source>
</evidence>
<dbReference type="OrthoDB" id="4338385at2"/>
<keyword evidence="1" id="KW-0812">Transmembrane</keyword>
<evidence type="ECO:0008006" key="4">
    <source>
        <dbReference type="Google" id="ProtNLM"/>
    </source>
</evidence>
<dbReference type="Proteomes" id="UP000199063">
    <property type="component" value="Unassembled WGS sequence"/>
</dbReference>
<proteinExistence type="predicted"/>
<evidence type="ECO:0000313" key="2">
    <source>
        <dbReference type="EMBL" id="SDN77708.1"/>
    </source>
</evidence>
<keyword evidence="1" id="KW-0472">Membrane</keyword>
<feature type="transmembrane region" description="Helical" evidence="1">
    <location>
        <begin position="66"/>
        <end position="85"/>
    </location>
</feature>
<accession>A0A1H0E5W7</accession>
<name>A0A1H0E5W7_9ACTN</name>
<dbReference type="GeneID" id="40834339"/>
<dbReference type="STRING" id="1196353.SAMN05444921_1409"/>
<feature type="transmembrane region" description="Helical" evidence="1">
    <location>
        <begin position="91"/>
        <end position="109"/>
    </location>
</feature>